<dbReference type="SUPFAM" id="SSF52540">
    <property type="entry name" value="P-loop containing nucleoside triphosphate hydrolases"/>
    <property type="match status" value="1"/>
</dbReference>
<evidence type="ECO:0000313" key="3">
    <source>
        <dbReference type="Proteomes" id="UP001205531"/>
    </source>
</evidence>
<organism evidence="2 3">
    <name type="scientific">Segatella copri</name>
    <dbReference type="NCBI Taxonomy" id="165179"/>
    <lineage>
        <taxon>Bacteria</taxon>
        <taxon>Pseudomonadati</taxon>
        <taxon>Bacteroidota</taxon>
        <taxon>Bacteroidia</taxon>
        <taxon>Bacteroidales</taxon>
        <taxon>Prevotellaceae</taxon>
        <taxon>Segatella</taxon>
    </lineage>
</organism>
<comment type="caution">
    <text evidence="2">The sequence shown here is derived from an EMBL/GenBank/DDBJ whole genome shotgun (WGS) entry which is preliminary data.</text>
</comment>
<dbReference type="PANTHER" id="PTHR33295">
    <property type="entry name" value="ATPASE"/>
    <property type="match status" value="1"/>
</dbReference>
<dbReference type="Gene3D" id="3.40.50.300">
    <property type="entry name" value="P-loop containing nucleotide triphosphate hydrolases"/>
    <property type="match status" value="1"/>
</dbReference>
<dbReference type="Proteomes" id="UP001205531">
    <property type="component" value="Unassembled WGS sequence"/>
</dbReference>
<evidence type="ECO:0000313" key="2">
    <source>
        <dbReference type="EMBL" id="MCP9565388.1"/>
    </source>
</evidence>
<feature type="domain" description="AAA" evidence="1">
    <location>
        <begin position="18"/>
        <end position="140"/>
    </location>
</feature>
<protein>
    <submittedName>
        <fullName evidence="2">AAA family ATPase</fullName>
    </submittedName>
</protein>
<gene>
    <name evidence="2" type="ORF">NNC64_12665</name>
</gene>
<evidence type="ECO:0000259" key="1">
    <source>
        <dbReference type="Pfam" id="PF13173"/>
    </source>
</evidence>
<dbReference type="Pfam" id="PF13173">
    <property type="entry name" value="AAA_14"/>
    <property type="match status" value="1"/>
</dbReference>
<accession>A0AAW5IK79</accession>
<reference evidence="2" key="1">
    <citation type="submission" date="2022-07" db="EMBL/GenBank/DDBJ databases">
        <title>Prevotella copri.</title>
        <authorList>
            <person name="Yang C."/>
        </authorList>
    </citation>
    <scope>NUCLEOTIDE SEQUENCE</scope>
    <source>
        <strain evidence="2">HF2107</strain>
    </source>
</reference>
<dbReference type="PANTHER" id="PTHR33295:SF7">
    <property type="entry name" value="ATPASE"/>
    <property type="match status" value="1"/>
</dbReference>
<dbReference type="AlphaFoldDB" id="A0AAW5IK79"/>
<name>A0AAW5IK79_9BACT</name>
<dbReference type="InterPro" id="IPR027417">
    <property type="entry name" value="P-loop_NTPase"/>
</dbReference>
<sequence length="144" mass="16635">MERLLIHQLLKWKESTHRKPLVLEGARQVGKTWLLREFGKKHFKDVCYINFEQKDRLESIFAGDLSPQFIIEQLSIYHGKPIKPQTTLIVFDEVQEMPRALTSLKYFCEEAPEYAICCAGSLLGIALHEGTSFPVGKYVFFISD</sequence>
<dbReference type="EMBL" id="JANDWZ010000033">
    <property type="protein sequence ID" value="MCP9565388.1"/>
    <property type="molecule type" value="Genomic_DNA"/>
</dbReference>
<proteinExistence type="predicted"/>
<dbReference type="InterPro" id="IPR041682">
    <property type="entry name" value="AAA_14"/>
</dbReference>
<dbReference type="RefSeq" id="WP_254953471.1">
    <property type="nucleotide sequence ID" value="NZ_JANDWY010000029.1"/>
</dbReference>